<dbReference type="EMBL" id="JAHUZE010000003">
    <property type="protein sequence ID" value="MBV7380246.1"/>
    <property type="molecule type" value="Genomic_DNA"/>
</dbReference>
<accession>A0ABS6T6V5</accession>
<dbReference type="RefSeq" id="WP_218393430.1">
    <property type="nucleotide sequence ID" value="NZ_JAHUZE010000003.1"/>
</dbReference>
<dbReference type="PANTHER" id="PTHR44051:SF8">
    <property type="entry name" value="GLUTATHIONE S-TRANSFERASE GSTA"/>
    <property type="match status" value="1"/>
</dbReference>
<feature type="domain" description="GST N-terminal" evidence="1">
    <location>
        <begin position="1"/>
        <end position="75"/>
    </location>
</feature>
<dbReference type="PROSITE" id="PS50404">
    <property type="entry name" value="GST_NTER"/>
    <property type="match status" value="1"/>
</dbReference>
<reference evidence="3 4" key="1">
    <citation type="submission" date="2021-05" db="EMBL/GenBank/DDBJ databases">
        <title>Culturable bacteria isolated from Daya Bay.</title>
        <authorList>
            <person name="Zheng W."/>
            <person name="Yu S."/>
            <person name="Huang Y."/>
        </authorList>
    </citation>
    <scope>NUCLEOTIDE SEQUENCE [LARGE SCALE GENOMIC DNA]</scope>
    <source>
        <strain evidence="3 4">DP4N28-5</strain>
    </source>
</reference>
<dbReference type="InterPro" id="IPR040079">
    <property type="entry name" value="Glutathione_S-Trfase"/>
</dbReference>
<keyword evidence="4" id="KW-1185">Reference proteome</keyword>
<dbReference type="SFLD" id="SFLDS00019">
    <property type="entry name" value="Glutathione_Transferase_(cytos"/>
    <property type="match status" value="1"/>
</dbReference>
<evidence type="ECO:0000313" key="4">
    <source>
        <dbReference type="Proteomes" id="UP000756530"/>
    </source>
</evidence>
<dbReference type="InterPro" id="IPR004045">
    <property type="entry name" value="Glutathione_S-Trfase_N"/>
</dbReference>
<dbReference type="PANTHER" id="PTHR44051">
    <property type="entry name" value="GLUTATHIONE S-TRANSFERASE-RELATED"/>
    <property type="match status" value="1"/>
</dbReference>
<dbReference type="CDD" id="cd03046">
    <property type="entry name" value="GST_N_GTT1_like"/>
    <property type="match status" value="1"/>
</dbReference>
<gene>
    <name evidence="3" type="ORF">KJP28_15040</name>
</gene>
<dbReference type="Proteomes" id="UP000756530">
    <property type="component" value="Unassembled WGS sequence"/>
</dbReference>
<dbReference type="InterPro" id="IPR004046">
    <property type="entry name" value="GST_C"/>
</dbReference>
<dbReference type="SFLD" id="SFLDG00358">
    <property type="entry name" value="Main_(cytGST)"/>
    <property type="match status" value="1"/>
</dbReference>
<organism evidence="3 4">
    <name type="scientific">Maritimibacter dapengensis</name>
    <dbReference type="NCBI Taxonomy" id="2836868"/>
    <lineage>
        <taxon>Bacteria</taxon>
        <taxon>Pseudomonadati</taxon>
        <taxon>Pseudomonadota</taxon>
        <taxon>Alphaproteobacteria</taxon>
        <taxon>Rhodobacterales</taxon>
        <taxon>Roseobacteraceae</taxon>
        <taxon>Maritimibacter</taxon>
    </lineage>
</organism>
<proteinExistence type="predicted"/>
<protein>
    <submittedName>
        <fullName evidence="3">Glutathione S-transferase family protein</fullName>
    </submittedName>
</protein>
<evidence type="ECO:0000259" key="2">
    <source>
        <dbReference type="PROSITE" id="PS50405"/>
    </source>
</evidence>
<name>A0ABS6T6V5_9RHOB</name>
<sequence length="200" mass="22611">MYQVIGKLSNRAFRVVWMLEELDQPYELLVTNPHEETATAHNPSGKVPVLLVDGEPITDSAAILQFLADRHKRFTFPAGSLERARQDSLIHMINDEMDALLWTGTKHMFLLPEDQRMPDIRRPLKWEFGKSVDHLAAALGDKDYLMGDEITVPDILAAHCLNWAFGAKYPVENEKVVAYGKRMRARPAFRKLNDAAKGAG</sequence>
<comment type="caution">
    <text evidence="3">The sequence shown here is derived from an EMBL/GenBank/DDBJ whole genome shotgun (WGS) entry which is preliminary data.</text>
</comment>
<evidence type="ECO:0000259" key="1">
    <source>
        <dbReference type="PROSITE" id="PS50404"/>
    </source>
</evidence>
<dbReference type="PROSITE" id="PS50405">
    <property type="entry name" value="GST_CTER"/>
    <property type="match status" value="1"/>
</dbReference>
<evidence type="ECO:0000313" key="3">
    <source>
        <dbReference type="EMBL" id="MBV7380246.1"/>
    </source>
</evidence>
<dbReference type="Pfam" id="PF13409">
    <property type="entry name" value="GST_N_2"/>
    <property type="match status" value="1"/>
</dbReference>
<feature type="domain" description="GST C-terminal" evidence="2">
    <location>
        <begin position="79"/>
        <end position="200"/>
    </location>
</feature>
<dbReference type="InterPro" id="IPR010987">
    <property type="entry name" value="Glutathione-S-Trfase_C-like"/>
</dbReference>
<dbReference type="Pfam" id="PF00043">
    <property type="entry name" value="GST_C"/>
    <property type="match status" value="1"/>
</dbReference>